<dbReference type="Gene3D" id="3.40.50.720">
    <property type="entry name" value="NAD(P)-binding Rossmann-like Domain"/>
    <property type="match status" value="1"/>
</dbReference>
<proteinExistence type="predicted"/>
<dbReference type="InterPro" id="IPR006115">
    <property type="entry name" value="6PGDH_NADP-bd"/>
</dbReference>
<protein>
    <submittedName>
        <fullName evidence="2">SDR family oxidoreductase</fullName>
    </submittedName>
</protein>
<dbReference type="CDD" id="cd05266">
    <property type="entry name" value="SDR_a4"/>
    <property type="match status" value="1"/>
</dbReference>
<evidence type="ECO:0000313" key="2">
    <source>
        <dbReference type="EMBL" id="QDO83671.1"/>
    </source>
</evidence>
<dbReference type="Proteomes" id="UP000315947">
    <property type="component" value="Chromosome"/>
</dbReference>
<reference evidence="2 3" key="1">
    <citation type="submission" date="2019-07" db="EMBL/GenBank/DDBJ databases">
        <title>Shewanella sp. YLB-06 whole genomic sequence.</title>
        <authorList>
            <person name="Yu L."/>
        </authorList>
    </citation>
    <scope>NUCLEOTIDE SEQUENCE [LARGE SCALE GENOMIC DNA]</scope>
    <source>
        <strain evidence="2 3">YLB-06</strain>
    </source>
</reference>
<dbReference type="EMBL" id="CP041614">
    <property type="protein sequence ID" value="QDO83671.1"/>
    <property type="molecule type" value="Genomic_DNA"/>
</dbReference>
<dbReference type="PANTHER" id="PTHR48079">
    <property type="entry name" value="PROTEIN YEEZ"/>
    <property type="match status" value="1"/>
</dbReference>
<sequence length="284" mass="31043">MKINTVSIVGCGWFGLPLAKHLVKLGYQVSGSKRESEAANKLQSDGIRGFSLDLDNHEFNGHCFEVDKLSQIDVELTSEFQSQLQGSLHTDALVINIPPSIRKLPHAYLNRLKFLKSLMAKHVYQQVIFISTTGVYPATGEPMTESDAAAHSPSSEILLQAESLFSQDYPTCVLRFSGLIGPARHPGRFLAGKKDLPGTDAPVNLVHLDDCIGAVSCLLSSELLSPVYNLCAAGHPSRADFYTRAAQHLSLEVPIFGEELQVAKIIDGSKITKELGFNYRHNSP</sequence>
<feature type="domain" description="6-phosphogluconate dehydrogenase NADP-binding" evidence="1">
    <location>
        <begin position="6"/>
        <end position="50"/>
    </location>
</feature>
<gene>
    <name evidence="2" type="ORF">FM037_11055</name>
</gene>
<name>A0ABX5WXZ7_9GAMM</name>
<dbReference type="InterPro" id="IPR036291">
    <property type="entry name" value="NAD(P)-bd_dom_sf"/>
</dbReference>
<evidence type="ECO:0000313" key="3">
    <source>
        <dbReference type="Proteomes" id="UP000315947"/>
    </source>
</evidence>
<evidence type="ECO:0000259" key="1">
    <source>
        <dbReference type="Pfam" id="PF03446"/>
    </source>
</evidence>
<dbReference type="SUPFAM" id="SSF51735">
    <property type="entry name" value="NAD(P)-binding Rossmann-fold domains"/>
    <property type="match status" value="1"/>
</dbReference>
<dbReference type="RefSeq" id="WP_144046043.1">
    <property type="nucleotide sequence ID" value="NZ_CP041614.1"/>
</dbReference>
<organism evidence="2 3">
    <name type="scientific">Shewanella psychropiezotolerans</name>
    <dbReference type="NCBI Taxonomy" id="2593655"/>
    <lineage>
        <taxon>Bacteria</taxon>
        <taxon>Pseudomonadati</taxon>
        <taxon>Pseudomonadota</taxon>
        <taxon>Gammaproteobacteria</taxon>
        <taxon>Alteromonadales</taxon>
        <taxon>Shewanellaceae</taxon>
        <taxon>Shewanella</taxon>
    </lineage>
</organism>
<dbReference type="PANTHER" id="PTHR48079:SF6">
    <property type="entry name" value="NAD(P)-BINDING DOMAIN-CONTAINING PROTEIN-RELATED"/>
    <property type="match status" value="1"/>
</dbReference>
<dbReference type="Pfam" id="PF03446">
    <property type="entry name" value="NAD_binding_2"/>
    <property type="match status" value="1"/>
</dbReference>
<keyword evidence="3" id="KW-1185">Reference proteome</keyword>
<dbReference type="InterPro" id="IPR051783">
    <property type="entry name" value="NAD(P)-dependent_oxidoreduct"/>
</dbReference>
<accession>A0ABX5WXZ7</accession>